<gene>
    <name evidence="3" type="ORF">PSHT_12577</name>
</gene>
<protein>
    <recommendedName>
        <fullName evidence="2">DUF6589 domain-containing protein</fullName>
    </recommendedName>
</protein>
<sequence length="917" mass="102076">MSAAMPCNSTEPASSATHKQKAARTAMAKKLDSICDLIENKGLDPKRFMIAFLSSPASVMATKRRYYGTKKGWNSTKNMLKSVKKVVCSHDGGRHHWNEFILEQAIDIVKREEPPRGTYPGGSYINSSKIKSDFFTDEERVSRNKALTNGMPFLYQLLRAKLGASPVIDENEEPKDFDEPDSDEEEPPDLEIANPNLDIEEMGVVDNPTAEEGHGKEPFNLTESDINQYEGVFLAKSPDPAIRKQLRMETMARTICAMVAFGVNRRNNGFQLSNSLVFVASGVTERVNKYLNYIGLTSSRKTAHLALKSLGTEAKDFIVERFSLENPNAPAPLICFDNLDFQQKVHMKSVGHTSTMFHGTWGYIHSIPPSILPNLHPAELTTEALNCALHAASKITITPATFAPSVESTSHFEATIKSQITKVILDYVAVAIDDCVKLHTSPPSVEPLEPISPDIRMLKLMVASDNSAQGVGEVFTGLIQQSGLTPEEFHSCLQIIEGDLGSCNLVDSLRKQRAPARRVHESLDNVLAIPGAAHTLWNMAQAIFLAHWGNEKLASDTGAWRALDALGIPANKPVTKKDYNLMLSHIEKSHEATLLYFVLSVMNKTQEPLAEELRRMSSETIDHLVQETFKRFCSGSSRRSVADTDCVSHSNTLLRVRDFATIVEANRAMKAGDPGRLMYIWERWAVMGQALPKLPHYSKHLPKLILMIKTIFPKSLATLVKSTLLISPTGRAGHFVATDFFLEVQNYWLKYFYNHSGIGTDIERLKDVFSINIPTLLKIESGTNVLHQSHKNRLQNLDINNFIRMANDENMALRHSKSFAATKTTDTYLMGIKKIKEEFCAGTKGLDRFRPNAPGIYQLYDELEKAVSSMNIDSDPANLEVLSNHSGSEACYGDDGPEGEDEQMQRTHQITFATTQS</sequence>
<organism evidence="3 4">
    <name type="scientific">Puccinia striiformis</name>
    <dbReference type="NCBI Taxonomy" id="27350"/>
    <lineage>
        <taxon>Eukaryota</taxon>
        <taxon>Fungi</taxon>
        <taxon>Dikarya</taxon>
        <taxon>Basidiomycota</taxon>
        <taxon>Pucciniomycotina</taxon>
        <taxon>Pucciniomycetes</taxon>
        <taxon>Pucciniales</taxon>
        <taxon>Pucciniaceae</taxon>
        <taxon>Puccinia</taxon>
    </lineage>
</organism>
<feature type="region of interest" description="Disordered" evidence="1">
    <location>
        <begin position="885"/>
        <end position="905"/>
    </location>
</feature>
<evidence type="ECO:0000259" key="2">
    <source>
        <dbReference type="Pfam" id="PF20231"/>
    </source>
</evidence>
<dbReference type="AlphaFoldDB" id="A0A2S4UVR0"/>
<feature type="domain" description="DUF6589" evidence="2">
    <location>
        <begin position="397"/>
        <end position="780"/>
    </location>
</feature>
<comment type="caution">
    <text evidence="3">The sequence shown here is derived from an EMBL/GenBank/DDBJ whole genome shotgun (WGS) entry which is preliminary data.</text>
</comment>
<dbReference type="VEuPathDB" id="FungiDB:PSHT_12577"/>
<dbReference type="InterPro" id="IPR046496">
    <property type="entry name" value="DUF6589"/>
</dbReference>
<reference evidence="4" key="3">
    <citation type="journal article" date="2018" name="Mol. Plant Microbe Interact.">
        <title>Genome sequence resources for the wheat stripe rust pathogen (Puccinia striiformis f. sp. tritici) and the barley stripe rust pathogen (Puccinia striiformis f. sp. hordei).</title>
        <authorList>
            <person name="Xia C."/>
            <person name="Wang M."/>
            <person name="Yin C."/>
            <person name="Cornejo O.E."/>
            <person name="Hulbert S.H."/>
            <person name="Chen X."/>
        </authorList>
    </citation>
    <scope>NUCLEOTIDE SEQUENCE [LARGE SCALE GENOMIC DNA]</scope>
    <source>
        <strain evidence="4">93TX-2</strain>
    </source>
</reference>
<reference evidence="4" key="2">
    <citation type="journal article" date="2018" name="BMC Genomics">
        <title>Genomic insights into host adaptation between the wheat stripe rust pathogen (Puccinia striiformis f. sp. tritici) and the barley stripe rust pathogen (Puccinia striiformis f. sp. hordei).</title>
        <authorList>
            <person name="Xia C."/>
            <person name="Wang M."/>
            <person name="Yin C."/>
            <person name="Cornejo O.E."/>
            <person name="Hulbert S.H."/>
            <person name="Chen X."/>
        </authorList>
    </citation>
    <scope>NUCLEOTIDE SEQUENCE [LARGE SCALE GENOMIC DNA]</scope>
    <source>
        <strain evidence="4">93TX-2</strain>
    </source>
</reference>
<evidence type="ECO:0000313" key="4">
    <source>
        <dbReference type="Proteomes" id="UP000238274"/>
    </source>
</evidence>
<dbReference type="Pfam" id="PF20231">
    <property type="entry name" value="DUF6589"/>
    <property type="match status" value="1"/>
</dbReference>
<dbReference type="OrthoDB" id="2503533at2759"/>
<evidence type="ECO:0000313" key="3">
    <source>
        <dbReference type="EMBL" id="POW01356.1"/>
    </source>
</evidence>
<feature type="compositionally biased region" description="Acidic residues" evidence="1">
    <location>
        <begin position="170"/>
        <end position="189"/>
    </location>
</feature>
<accession>A0A2S4UVR0</accession>
<name>A0A2S4UVR0_9BASI</name>
<feature type="compositionally biased region" description="Polar residues" evidence="1">
    <location>
        <begin position="7"/>
        <end position="17"/>
    </location>
</feature>
<dbReference type="VEuPathDB" id="FungiDB:PSTT_11288"/>
<dbReference type="EMBL" id="PKSM01000233">
    <property type="protein sequence ID" value="POW01356.1"/>
    <property type="molecule type" value="Genomic_DNA"/>
</dbReference>
<proteinExistence type="predicted"/>
<reference evidence="3 4" key="1">
    <citation type="submission" date="2017-12" db="EMBL/GenBank/DDBJ databases">
        <title>Gene loss provides genomic basis for host adaptation in cereal stripe rust fungi.</title>
        <authorList>
            <person name="Xia C."/>
        </authorList>
    </citation>
    <scope>NUCLEOTIDE SEQUENCE [LARGE SCALE GENOMIC DNA]</scope>
    <source>
        <strain evidence="3 4">93TX-2</strain>
    </source>
</reference>
<keyword evidence="4" id="KW-1185">Reference proteome</keyword>
<dbReference type="Proteomes" id="UP000238274">
    <property type="component" value="Unassembled WGS sequence"/>
</dbReference>
<evidence type="ECO:0000256" key="1">
    <source>
        <dbReference type="SAM" id="MobiDB-lite"/>
    </source>
</evidence>
<feature type="region of interest" description="Disordered" evidence="1">
    <location>
        <begin position="170"/>
        <end position="195"/>
    </location>
</feature>
<feature type="region of interest" description="Disordered" evidence="1">
    <location>
        <begin position="1"/>
        <end position="20"/>
    </location>
</feature>